<proteinExistence type="predicted"/>
<reference evidence="1 2" key="1">
    <citation type="submission" date="2023-09" db="EMBL/GenBank/DDBJ databases">
        <authorList>
            <person name="Wang M."/>
        </authorList>
    </citation>
    <scope>NUCLEOTIDE SEQUENCE [LARGE SCALE GENOMIC DNA]</scope>
    <source>
        <strain evidence="1">GT-2023</strain>
        <tissue evidence="1">Liver</tissue>
    </source>
</reference>
<evidence type="ECO:0000313" key="2">
    <source>
        <dbReference type="Proteomes" id="UP001558613"/>
    </source>
</evidence>
<sequence>MGSPIVLLLIPTFHKLQTKVNFFLKGVWEKRRNIETSWFGFVRGPELLLRLRGVIGSGTGESLPSCRPRHLLRVLAGRAEELALINIKTSEMPSCCCAEIGLMLSPPRPGSLGTDSPLPQSLMKGTPSTLSHCLSLFSVLSLSFCFFERPR</sequence>
<dbReference type="Proteomes" id="UP001558613">
    <property type="component" value="Unassembled WGS sequence"/>
</dbReference>
<comment type="caution">
    <text evidence="1">The sequence shown here is derived from an EMBL/GenBank/DDBJ whole genome shotgun (WGS) entry which is preliminary data.</text>
</comment>
<keyword evidence="2" id="KW-1185">Reference proteome</keyword>
<protein>
    <submittedName>
        <fullName evidence="1">Uncharacterized protein</fullName>
    </submittedName>
</protein>
<accession>A0ABR3LQ67</accession>
<evidence type="ECO:0000313" key="1">
    <source>
        <dbReference type="EMBL" id="KAL1253814.1"/>
    </source>
</evidence>
<name>A0ABR3LQ67_9TELE</name>
<dbReference type="EMBL" id="JAYMGO010000020">
    <property type="protein sequence ID" value="KAL1253814.1"/>
    <property type="molecule type" value="Genomic_DNA"/>
</dbReference>
<organism evidence="1 2">
    <name type="scientific">Cirrhinus molitorella</name>
    <name type="common">mud carp</name>
    <dbReference type="NCBI Taxonomy" id="172907"/>
    <lineage>
        <taxon>Eukaryota</taxon>
        <taxon>Metazoa</taxon>
        <taxon>Chordata</taxon>
        <taxon>Craniata</taxon>
        <taxon>Vertebrata</taxon>
        <taxon>Euteleostomi</taxon>
        <taxon>Actinopterygii</taxon>
        <taxon>Neopterygii</taxon>
        <taxon>Teleostei</taxon>
        <taxon>Ostariophysi</taxon>
        <taxon>Cypriniformes</taxon>
        <taxon>Cyprinidae</taxon>
        <taxon>Labeoninae</taxon>
        <taxon>Labeonini</taxon>
        <taxon>Cirrhinus</taxon>
    </lineage>
</organism>
<gene>
    <name evidence="1" type="ORF">QQF64_016043</name>
</gene>